<name>A0A2U0SAJ7_9SPHN</name>
<evidence type="ECO:0000256" key="1">
    <source>
        <dbReference type="ARBA" id="ARBA00004496"/>
    </source>
</evidence>
<dbReference type="AlphaFoldDB" id="A0A2U0SAJ7"/>
<dbReference type="InterPro" id="IPR023214">
    <property type="entry name" value="HAD_sf"/>
</dbReference>
<protein>
    <recommendedName>
        <fullName evidence="7">D,D-heptose 1,7-bisphosphate phosphatase</fullName>
    </recommendedName>
</protein>
<dbReference type="InterPro" id="IPR036412">
    <property type="entry name" value="HAD-like_sf"/>
</dbReference>
<dbReference type="GO" id="GO:0046872">
    <property type="term" value="F:metal ion binding"/>
    <property type="evidence" value="ECO:0007669"/>
    <property type="project" value="UniProtKB-KW"/>
</dbReference>
<dbReference type="InterPro" id="IPR004446">
    <property type="entry name" value="Heptose_bisP_phosphatase"/>
</dbReference>
<dbReference type="Pfam" id="PF13242">
    <property type="entry name" value="Hydrolase_like"/>
    <property type="match status" value="1"/>
</dbReference>
<dbReference type="PANTHER" id="PTHR42891:SF1">
    <property type="entry name" value="D-GLYCERO-BETA-D-MANNO-HEPTOSE-1,7-BISPHOSPHATE 7-PHOSPHATASE"/>
    <property type="match status" value="1"/>
</dbReference>
<dbReference type="Gene3D" id="3.40.50.1000">
    <property type="entry name" value="HAD superfamily/HAD-like"/>
    <property type="match status" value="1"/>
</dbReference>
<keyword evidence="6" id="KW-0119">Carbohydrate metabolism</keyword>
<accession>A0A2U0SAJ7</accession>
<organism evidence="9 10">
    <name type="scientific">Sphingomonas pokkalii</name>
    <dbReference type="NCBI Taxonomy" id="2175090"/>
    <lineage>
        <taxon>Bacteria</taxon>
        <taxon>Pseudomonadati</taxon>
        <taxon>Pseudomonadota</taxon>
        <taxon>Alphaproteobacteria</taxon>
        <taxon>Sphingomonadales</taxon>
        <taxon>Sphingomonadaceae</taxon>
        <taxon>Sphingomonas</taxon>
    </lineage>
</organism>
<reference evidence="9 10" key="1">
    <citation type="submission" date="2018-05" db="EMBL/GenBank/DDBJ databases">
        <title>Description of Sphingomonas pokkalii sp nov, isolated from the rhizosphere of saline tolerant pokkali rice and its draft genome analysis.</title>
        <authorList>
            <person name="Menon R."/>
            <person name="Kumari S."/>
            <person name="Rameshkumar N."/>
        </authorList>
    </citation>
    <scope>NUCLEOTIDE SEQUENCE [LARGE SCALE GENOMIC DNA]</scope>
    <source>
        <strain evidence="9 10">L3B27</strain>
    </source>
</reference>
<dbReference type="InterPro" id="IPR006543">
    <property type="entry name" value="Histidinol-phos"/>
</dbReference>
<dbReference type="GO" id="GO:0016791">
    <property type="term" value="F:phosphatase activity"/>
    <property type="evidence" value="ECO:0007669"/>
    <property type="project" value="InterPro"/>
</dbReference>
<dbReference type="OrthoDB" id="9814110at2"/>
<proteinExistence type="inferred from homology"/>
<keyword evidence="10" id="KW-1185">Reference proteome</keyword>
<gene>
    <name evidence="9" type="ORF">DD559_02910</name>
</gene>
<evidence type="ECO:0000256" key="5">
    <source>
        <dbReference type="ARBA" id="ARBA00022801"/>
    </source>
</evidence>
<dbReference type="InterPro" id="IPR005835">
    <property type="entry name" value="NTP_transferase_dom"/>
</dbReference>
<dbReference type="CDD" id="cd07503">
    <property type="entry name" value="HAD_HisB-N"/>
    <property type="match status" value="1"/>
</dbReference>
<dbReference type="Proteomes" id="UP000245890">
    <property type="component" value="Unassembled WGS sequence"/>
</dbReference>
<sequence>MSVSPPRQCVILLGGLGTRLGALTRETPKPLLPVGERPFIDVLIGEAVRRGFQHILLLAGFRSDVVQRYVDARAQTLPEGVRIDISVEPEPMGTGGALAWARPLLDERFLLLNGDTWFDFHWLDLARVAGSHAAVAARSVPAADRYESLDVGPDGQVVAIRPRGAGERPALINGGVYLLRRSDLDGYAGRFSIEEDLLPALIARGELRARRYDGFFLDIGLPETYTLAQSAIPAQRRRPALFLDRDGVLNHDDRYVGSLDRLRWMEGAADAVRLANARGYYVFVVTNQAGVARGYYAEADVQRLHRLMGEQLRAEGAVVDDWRYCPYHPDGVVEPYRGPHPWRKPEPGMILDLMAHWPVDRANSLLVGDQPTDLAAAEAAGIAAHRFEGGNLRAFLAPRLT</sequence>
<keyword evidence="5" id="KW-0378">Hydrolase</keyword>
<evidence type="ECO:0000256" key="3">
    <source>
        <dbReference type="ARBA" id="ARBA00022490"/>
    </source>
</evidence>
<dbReference type="NCBIfam" id="TIGR01662">
    <property type="entry name" value="HAD-SF-IIIA"/>
    <property type="match status" value="1"/>
</dbReference>
<feature type="domain" description="Nucleotidyl transferase" evidence="8">
    <location>
        <begin position="10"/>
        <end position="231"/>
    </location>
</feature>
<evidence type="ECO:0000256" key="2">
    <source>
        <dbReference type="ARBA" id="ARBA00005628"/>
    </source>
</evidence>
<evidence type="ECO:0000256" key="6">
    <source>
        <dbReference type="ARBA" id="ARBA00023277"/>
    </source>
</evidence>
<evidence type="ECO:0000313" key="9">
    <source>
        <dbReference type="EMBL" id="PVX28417.1"/>
    </source>
</evidence>
<dbReference type="GO" id="GO:0005975">
    <property type="term" value="P:carbohydrate metabolic process"/>
    <property type="evidence" value="ECO:0007669"/>
    <property type="project" value="InterPro"/>
</dbReference>
<evidence type="ECO:0000256" key="7">
    <source>
        <dbReference type="ARBA" id="ARBA00031828"/>
    </source>
</evidence>
<comment type="subcellular location">
    <subcellularLocation>
        <location evidence="1">Cytoplasm</location>
    </subcellularLocation>
</comment>
<dbReference type="SUPFAM" id="SSF53448">
    <property type="entry name" value="Nucleotide-diphospho-sugar transferases"/>
    <property type="match status" value="1"/>
</dbReference>
<evidence type="ECO:0000256" key="4">
    <source>
        <dbReference type="ARBA" id="ARBA00022723"/>
    </source>
</evidence>
<evidence type="ECO:0000313" key="10">
    <source>
        <dbReference type="Proteomes" id="UP000245890"/>
    </source>
</evidence>
<keyword evidence="3" id="KW-0963">Cytoplasm</keyword>
<dbReference type="Pfam" id="PF00483">
    <property type="entry name" value="NTP_transferase"/>
    <property type="match status" value="1"/>
</dbReference>
<dbReference type="Gene3D" id="3.90.550.10">
    <property type="entry name" value="Spore Coat Polysaccharide Biosynthesis Protein SpsA, Chain A"/>
    <property type="match status" value="1"/>
</dbReference>
<dbReference type="PANTHER" id="PTHR42891">
    <property type="entry name" value="D-GLYCERO-BETA-D-MANNO-HEPTOSE-1,7-BISPHOSPHATE 7-PHOSPHATASE"/>
    <property type="match status" value="1"/>
</dbReference>
<dbReference type="InterPro" id="IPR029044">
    <property type="entry name" value="Nucleotide-diphossugar_trans"/>
</dbReference>
<dbReference type="EMBL" id="QENQ01000001">
    <property type="protein sequence ID" value="PVX28417.1"/>
    <property type="molecule type" value="Genomic_DNA"/>
</dbReference>
<dbReference type="GO" id="GO:0005737">
    <property type="term" value="C:cytoplasm"/>
    <property type="evidence" value="ECO:0007669"/>
    <property type="project" value="UniProtKB-SubCell"/>
</dbReference>
<comment type="similarity">
    <text evidence="2">Belongs to the GmhB family.</text>
</comment>
<dbReference type="SUPFAM" id="SSF56784">
    <property type="entry name" value="HAD-like"/>
    <property type="match status" value="1"/>
</dbReference>
<dbReference type="NCBIfam" id="TIGR01656">
    <property type="entry name" value="Histidinol-ppas"/>
    <property type="match status" value="1"/>
</dbReference>
<comment type="caution">
    <text evidence="9">The sequence shown here is derived from an EMBL/GenBank/DDBJ whole genome shotgun (WGS) entry which is preliminary data.</text>
</comment>
<keyword evidence="4" id="KW-0479">Metal-binding</keyword>
<dbReference type="InterPro" id="IPR006549">
    <property type="entry name" value="HAD-SF_hydro_IIIA"/>
</dbReference>
<evidence type="ECO:0000259" key="8">
    <source>
        <dbReference type="Pfam" id="PF00483"/>
    </source>
</evidence>